<protein>
    <submittedName>
        <fullName evidence="1">Uncharacterized protein</fullName>
    </submittedName>
</protein>
<dbReference type="AlphaFoldDB" id="X1BF79"/>
<gene>
    <name evidence="1" type="ORF">S01H4_36603</name>
</gene>
<accession>X1BF79</accession>
<feature type="non-terminal residue" evidence="1">
    <location>
        <position position="1"/>
    </location>
</feature>
<name>X1BF79_9ZZZZ</name>
<reference evidence="1" key="1">
    <citation type="journal article" date="2014" name="Front. Microbiol.">
        <title>High frequency of phylogenetically diverse reductive dehalogenase-homologous genes in deep subseafloor sedimentary metagenomes.</title>
        <authorList>
            <person name="Kawai M."/>
            <person name="Futagami T."/>
            <person name="Toyoda A."/>
            <person name="Takaki Y."/>
            <person name="Nishi S."/>
            <person name="Hori S."/>
            <person name="Arai W."/>
            <person name="Tsubouchi T."/>
            <person name="Morono Y."/>
            <person name="Uchiyama I."/>
            <person name="Ito T."/>
            <person name="Fujiyama A."/>
            <person name="Inagaki F."/>
            <person name="Takami H."/>
        </authorList>
    </citation>
    <scope>NUCLEOTIDE SEQUENCE</scope>
    <source>
        <strain evidence="1">Expedition CK06-06</strain>
    </source>
</reference>
<sequence length="49" mass="5589">AYKDFVEKAEDFGISDVNKSLFDEGVQQKSTMAELHTSDSELDLNRDKH</sequence>
<dbReference type="EMBL" id="BART01019585">
    <property type="protein sequence ID" value="GAG93680.1"/>
    <property type="molecule type" value="Genomic_DNA"/>
</dbReference>
<proteinExistence type="predicted"/>
<organism evidence="1">
    <name type="scientific">marine sediment metagenome</name>
    <dbReference type="NCBI Taxonomy" id="412755"/>
    <lineage>
        <taxon>unclassified sequences</taxon>
        <taxon>metagenomes</taxon>
        <taxon>ecological metagenomes</taxon>
    </lineage>
</organism>
<evidence type="ECO:0000313" key="1">
    <source>
        <dbReference type="EMBL" id="GAG93680.1"/>
    </source>
</evidence>
<comment type="caution">
    <text evidence="1">The sequence shown here is derived from an EMBL/GenBank/DDBJ whole genome shotgun (WGS) entry which is preliminary data.</text>
</comment>